<comment type="similarity">
    <text evidence="1">Belongs to the AB hydrolase superfamily.</text>
</comment>
<dbReference type="PANTHER" id="PTHR22946:SF9">
    <property type="entry name" value="POLYKETIDE TRANSFERASE AF380"/>
    <property type="match status" value="1"/>
</dbReference>
<keyword evidence="2" id="KW-0378">Hydrolase</keyword>
<reference evidence="4 5" key="1">
    <citation type="journal article" date="2015" name="Genome Announc.">
        <title>Complete Genome Sequence of Steroid-Transforming Nocardioides simplex VKM Ac-2033D.</title>
        <authorList>
            <person name="Shtratnikova V.Y."/>
            <person name="Schelkunov M.I."/>
            <person name="Pekov Y.A."/>
            <person name="Fokina V.V."/>
            <person name="Logacheva M.D."/>
            <person name="Sokolov S.L."/>
            <person name="Bragin E.Y."/>
            <person name="Ashapkin V.V."/>
            <person name="Donova M.V."/>
        </authorList>
    </citation>
    <scope>NUCLEOTIDE SEQUENCE [LARGE SCALE GENOMIC DNA]</scope>
    <source>
        <strain evidence="4 5">VKM Ac-2033D</strain>
    </source>
</reference>
<dbReference type="EMBL" id="CP009896">
    <property type="protein sequence ID" value="AIY16290.1"/>
    <property type="molecule type" value="Genomic_DNA"/>
</dbReference>
<name>A0A0A1DLM6_NOCSI</name>
<dbReference type="AlphaFoldDB" id="A0A0A1DLM6"/>
<dbReference type="OrthoDB" id="63034at2"/>
<evidence type="ECO:0000256" key="1">
    <source>
        <dbReference type="ARBA" id="ARBA00008645"/>
    </source>
</evidence>
<dbReference type="InterPro" id="IPR029058">
    <property type="entry name" value="AB_hydrolase_fold"/>
</dbReference>
<feature type="domain" description="Serine aminopeptidase S33" evidence="3">
    <location>
        <begin position="39"/>
        <end position="278"/>
    </location>
</feature>
<organism evidence="4 5">
    <name type="scientific">Nocardioides simplex</name>
    <name type="common">Arthrobacter simplex</name>
    <dbReference type="NCBI Taxonomy" id="2045"/>
    <lineage>
        <taxon>Bacteria</taxon>
        <taxon>Bacillati</taxon>
        <taxon>Actinomycetota</taxon>
        <taxon>Actinomycetes</taxon>
        <taxon>Propionibacteriales</taxon>
        <taxon>Nocardioidaceae</taxon>
        <taxon>Pimelobacter</taxon>
    </lineage>
</organism>
<gene>
    <name evidence="4" type="ORF">KR76_05100</name>
</gene>
<dbReference type="Pfam" id="PF12146">
    <property type="entry name" value="Hydrolase_4"/>
    <property type="match status" value="1"/>
</dbReference>
<dbReference type="GO" id="GO:0052689">
    <property type="term" value="F:carboxylic ester hydrolase activity"/>
    <property type="evidence" value="ECO:0007669"/>
    <property type="project" value="UniProtKB-ARBA"/>
</dbReference>
<dbReference type="Gene3D" id="3.40.50.1820">
    <property type="entry name" value="alpha/beta hydrolase"/>
    <property type="match status" value="1"/>
</dbReference>
<protein>
    <recommendedName>
        <fullName evidence="3">Serine aminopeptidase S33 domain-containing protein</fullName>
    </recommendedName>
</protein>
<dbReference type="PANTHER" id="PTHR22946">
    <property type="entry name" value="DIENELACTONE HYDROLASE DOMAIN-CONTAINING PROTEIN-RELATED"/>
    <property type="match status" value="1"/>
</dbReference>
<dbReference type="GeneID" id="96608328"/>
<evidence type="ECO:0000256" key="2">
    <source>
        <dbReference type="ARBA" id="ARBA00022801"/>
    </source>
</evidence>
<dbReference type="KEGG" id="psim:KR76_05100"/>
<evidence type="ECO:0000313" key="4">
    <source>
        <dbReference type="EMBL" id="AIY16290.1"/>
    </source>
</evidence>
<keyword evidence="5" id="KW-1185">Reference proteome</keyword>
<accession>A0A0A1DLM6</accession>
<proteinExistence type="inferred from homology"/>
<dbReference type="SUPFAM" id="SSF53474">
    <property type="entry name" value="alpha/beta-Hydrolases"/>
    <property type="match status" value="1"/>
</dbReference>
<evidence type="ECO:0000313" key="5">
    <source>
        <dbReference type="Proteomes" id="UP000030300"/>
    </source>
</evidence>
<dbReference type="HOGENOM" id="CLU_048587_1_0_11"/>
<dbReference type="RefSeq" id="WP_038677079.1">
    <property type="nucleotide sequence ID" value="NZ_BJMC01000003.1"/>
</dbReference>
<dbReference type="InterPro" id="IPR050261">
    <property type="entry name" value="FrsA_esterase"/>
</dbReference>
<dbReference type="STRING" id="2045.KR76_05100"/>
<dbReference type="InterPro" id="IPR022742">
    <property type="entry name" value="Hydrolase_4"/>
</dbReference>
<dbReference type="Proteomes" id="UP000030300">
    <property type="component" value="Chromosome"/>
</dbReference>
<dbReference type="eggNOG" id="COG1073">
    <property type="taxonomic scope" value="Bacteria"/>
</dbReference>
<evidence type="ECO:0000259" key="3">
    <source>
        <dbReference type="Pfam" id="PF12146"/>
    </source>
</evidence>
<sequence length="310" mass="33122">MTSTPDQFTWTDETFLSEGVACAARVYRPTTIPGPGAPVVVMGHGFGAVRALRLYAYAERFAAAGYLVVVFDYRGFGDSAGTPRQVLDISMQHQDWRAALAFARRLPQADDQRIVAWGTSFGGGHVISVAGSGEPLAAVIAQVPHVSGPAAVRATGLRASLRVAPLGIRDQVRALLGRDPVYVECAANPGEPAAMTSPDALPGMNRLMSDSGIARDDYPTHVAARIVLKVGLYSPRRRASAITCPTLVQIAEHDAITPRKVAETTAARMAHPTVKVYPCGHFDPYVEPLFSQVVADQLAFLRQHVPISVG</sequence>